<dbReference type="GO" id="GO:0098004">
    <property type="term" value="P:virus tail fiber assembly"/>
    <property type="evidence" value="ECO:0007669"/>
    <property type="project" value="UniProtKB-KW"/>
</dbReference>
<organism evidence="4 5">
    <name type="scientific">Pantoea phage vB_PagM_SSEM1</name>
    <dbReference type="NCBI Taxonomy" id="2721760"/>
    <lineage>
        <taxon>Viruses</taxon>
        <taxon>Duplodnaviria</taxon>
        <taxon>Heunggongvirae</taxon>
        <taxon>Uroviricota</taxon>
        <taxon>Caudoviricetes</taxon>
        <taxon>Chaseviridae</taxon>
        <taxon>Cleopatravirinae</taxon>
        <taxon>Loessnervirus</taxon>
        <taxon>Loessnervirus SSEM1</taxon>
    </lineage>
</organism>
<dbReference type="EMBL" id="MT230534">
    <property type="protein sequence ID" value="QIS79315.1"/>
    <property type="molecule type" value="Genomic_DNA"/>
</dbReference>
<evidence type="ECO:0000256" key="1">
    <source>
        <dbReference type="ARBA" id="ARBA00008579"/>
    </source>
</evidence>
<keyword evidence="3" id="KW-1246">Viral tail fiber assembly</keyword>
<evidence type="ECO:0000256" key="2">
    <source>
        <dbReference type="ARBA" id="ARBA00022465"/>
    </source>
</evidence>
<evidence type="ECO:0000313" key="5">
    <source>
        <dbReference type="Proteomes" id="UP000502959"/>
    </source>
</evidence>
<keyword evidence="5" id="KW-1185">Reference proteome</keyword>
<keyword evidence="2" id="KW-1245">Viral tail assembly</keyword>
<evidence type="ECO:0000256" key="3">
    <source>
        <dbReference type="ARBA" id="ARBA00023138"/>
    </source>
</evidence>
<reference evidence="4 5" key="1">
    <citation type="submission" date="2020-03" db="EMBL/GenBank/DDBJ databases">
        <title>Complete genome sequence of Pantoea agglomerans bacteriophage vB_PagM_SSEM1.</title>
        <authorList>
            <person name="Truncaite L."/>
            <person name="Alijosius L."/>
            <person name="Petrauskaite E."/>
            <person name="Simoliunas E."/>
        </authorList>
    </citation>
    <scope>NUCLEOTIDE SEQUENCE [LARGE SCALE GENOMIC DNA]</scope>
</reference>
<evidence type="ECO:0000313" key="4">
    <source>
        <dbReference type="EMBL" id="QIS79315.1"/>
    </source>
</evidence>
<accession>A0A6H0DBL1</accession>
<sequence length="197" mass="22892">MHYKGFKKFTPKNPLPKGFPMENLDNPYIQDLSQEYHRYLMADDDVGNGQKVLFECDQHGRDWYTLRHTFQTNTWKIVYEPETFKVVSFDKDAVKLFPHGNNVVEVENIPEGLDGANWRINPISHVFSKCPVLLRGKNKNTQSGLMNRVLGLFVALQIDDEKNAEEVALMKELKAYIIKLRRVDLSVEEPEWPKSPL</sequence>
<protein>
    <submittedName>
        <fullName evidence="4">Tail fiber assembly protein</fullName>
    </submittedName>
</protein>
<dbReference type="Pfam" id="PF02413">
    <property type="entry name" value="Caudo_TAP"/>
    <property type="match status" value="1"/>
</dbReference>
<comment type="similarity">
    <text evidence="1">Belongs to the tfa family.</text>
</comment>
<dbReference type="Proteomes" id="UP000502959">
    <property type="component" value="Segment"/>
</dbReference>
<dbReference type="InterPro" id="IPR003458">
    <property type="entry name" value="Phage_T4_Gp38_tail_assem"/>
</dbReference>
<keyword evidence="2" id="KW-1188">Viral release from host cell</keyword>
<name>A0A6H0DBL1_9CAUD</name>
<gene>
    <name evidence="4" type="ORF">SSEM1_gp93</name>
</gene>
<proteinExistence type="inferred from homology"/>